<dbReference type="Gene3D" id="2.60.120.260">
    <property type="entry name" value="Galactose-binding domain-like"/>
    <property type="match status" value="1"/>
</dbReference>
<evidence type="ECO:0000313" key="3">
    <source>
        <dbReference type="Proteomes" id="UP000326903"/>
    </source>
</evidence>
<feature type="transmembrane region" description="Helical" evidence="1">
    <location>
        <begin position="32"/>
        <end position="52"/>
    </location>
</feature>
<gene>
    <name evidence="2" type="ORF">FW778_06945</name>
</gene>
<evidence type="ECO:0000313" key="2">
    <source>
        <dbReference type="EMBL" id="KAA9041748.1"/>
    </source>
</evidence>
<dbReference type="EMBL" id="VYQF01000001">
    <property type="protein sequence ID" value="KAA9041748.1"/>
    <property type="molecule type" value="Genomic_DNA"/>
</dbReference>
<proteinExistence type="predicted"/>
<comment type="caution">
    <text evidence="2">The sequence shown here is derived from an EMBL/GenBank/DDBJ whole genome shotgun (WGS) entry which is preliminary data.</text>
</comment>
<dbReference type="RefSeq" id="WP_150413868.1">
    <property type="nucleotide sequence ID" value="NZ_VYQF01000001.1"/>
</dbReference>
<protein>
    <submittedName>
        <fullName evidence="2">Uncharacterized protein</fullName>
    </submittedName>
</protein>
<dbReference type="Proteomes" id="UP000326903">
    <property type="component" value="Unassembled WGS sequence"/>
</dbReference>
<evidence type="ECO:0000256" key="1">
    <source>
        <dbReference type="SAM" id="Phobius"/>
    </source>
</evidence>
<dbReference type="AlphaFoldDB" id="A0A5J5IMJ6"/>
<reference evidence="2 3" key="1">
    <citation type="submission" date="2019-09" db="EMBL/GenBank/DDBJ databases">
        <title>Draft genome sequence of Ginsengibacter sp. BR5-29.</title>
        <authorList>
            <person name="Im W.-T."/>
        </authorList>
    </citation>
    <scope>NUCLEOTIDE SEQUENCE [LARGE SCALE GENOMIC DNA]</scope>
    <source>
        <strain evidence="2 3">BR5-29</strain>
    </source>
</reference>
<accession>A0A5J5IMJ6</accession>
<keyword evidence="1" id="KW-0472">Membrane</keyword>
<sequence>MQKIYSGTFNIHVLPIIKSSISRFLNHRKGTLKIFVFLFCSLQFILPLRSFAQKMLFSYSYFNVTRNNGGGTLEQGDTIEIHALVKINNSSSNFYYVDTIPAGTQYVNNSLKLVTNEGLLYTGSGPYTDASNDDAGAYDATIPGVRVNLGTGASKALSGAGFGNATGGGTVLAGNVPKFYGSTLFIVAYRLLVTANNGDTIHPTGNFHIDTAGVYKTYRFNYGAIKVIQNQALCTNFSSASFSAESSFGDGSIKNRALAAIVPGYTKVNLDLNNPQDNYYSIVNNTSADGTTNNAGPYKPTTNNSRVFGGFWDIIGDHTGATNTSTGNLPVATGGTGGYMLVVNAAFTTGEVYRDTIKNVCPNTYYEFSAWVRNICGVCGIDKNSAATYTPRVLPNLSYTINDVDYYTTGNISHDNTWQKRGFIYKTGPTGTQFRITVKNNAAGGGGNDWVLDDIKLATCYPNLINSPKDTATSCANVPLSLSDTVKSYFNNYTNFCWEKSLDGVNWIGTGVCSSKYQHS</sequence>
<keyword evidence="1" id="KW-0812">Transmembrane</keyword>
<organism evidence="2 3">
    <name type="scientific">Ginsengibacter hankyongi</name>
    <dbReference type="NCBI Taxonomy" id="2607284"/>
    <lineage>
        <taxon>Bacteria</taxon>
        <taxon>Pseudomonadati</taxon>
        <taxon>Bacteroidota</taxon>
        <taxon>Chitinophagia</taxon>
        <taxon>Chitinophagales</taxon>
        <taxon>Chitinophagaceae</taxon>
        <taxon>Ginsengibacter</taxon>
    </lineage>
</organism>
<name>A0A5J5IMJ6_9BACT</name>
<keyword evidence="1" id="KW-1133">Transmembrane helix</keyword>
<keyword evidence="3" id="KW-1185">Reference proteome</keyword>